<accession>A0A1B1N1M7</accession>
<dbReference type="Proteomes" id="UP000092573">
    <property type="component" value="Chromosome"/>
</dbReference>
<dbReference type="InterPro" id="IPR036582">
    <property type="entry name" value="Mao_N_sf"/>
</dbReference>
<dbReference type="AlphaFoldDB" id="A0A1B1N1M7"/>
<dbReference type="SUPFAM" id="SSF55383">
    <property type="entry name" value="Copper amine oxidase, domain N"/>
    <property type="match status" value="1"/>
</dbReference>
<dbReference type="InterPro" id="IPR012854">
    <property type="entry name" value="Cu_amine_oxidase-like_N"/>
</dbReference>
<feature type="chain" id="PRO_5008527615" description="Copper amine oxidase-like N-terminal domain-containing protein" evidence="1">
    <location>
        <begin position="29"/>
        <end position="309"/>
    </location>
</feature>
<evidence type="ECO:0000313" key="4">
    <source>
        <dbReference type="Proteomes" id="UP000092573"/>
    </source>
</evidence>
<evidence type="ECO:0000313" key="3">
    <source>
        <dbReference type="EMBL" id="ANS75344.1"/>
    </source>
</evidence>
<dbReference type="OrthoDB" id="2020910at2"/>
<feature type="signal peptide" evidence="1">
    <location>
        <begin position="1"/>
        <end position="28"/>
    </location>
</feature>
<reference evidence="3 4" key="1">
    <citation type="submission" date="2016-01" db="EMBL/GenBank/DDBJ databases">
        <title>Complete Genome Sequence of Paenibacillus yonginensis DCY84, a novel Plant Growth-Promoting Bacteria with Elicitation of Induced Systemic Resistance.</title>
        <authorList>
            <person name="Kim Y.J."/>
            <person name="Yang D.C."/>
            <person name="Sukweenadhi J."/>
        </authorList>
    </citation>
    <scope>NUCLEOTIDE SEQUENCE [LARGE SCALE GENOMIC DNA]</scope>
    <source>
        <strain evidence="3 4">DCY84</strain>
    </source>
</reference>
<organism evidence="3 4">
    <name type="scientific">Paenibacillus yonginensis</name>
    <dbReference type="NCBI Taxonomy" id="1462996"/>
    <lineage>
        <taxon>Bacteria</taxon>
        <taxon>Bacillati</taxon>
        <taxon>Bacillota</taxon>
        <taxon>Bacilli</taxon>
        <taxon>Bacillales</taxon>
        <taxon>Paenibacillaceae</taxon>
        <taxon>Paenibacillus</taxon>
    </lineage>
</organism>
<evidence type="ECO:0000256" key="1">
    <source>
        <dbReference type="SAM" id="SignalP"/>
    </source>
</evidence>
<dbReference type="KEGG" id="pyg:AWM70_12605"/>
<sequence length="309" mass="33870">MKKYFKLLIACGLLSSLLLSGQVNNASAASPVIDMDHTAIQVLVDARKVKFADAAAYENNGRVMVPFRGIGEALKAKVNYASNRVTFTGSDKSIQLTLGSNTATVDGKVVQMDTAAMAKKGRTYVPLRFISENLGQNVDWDPASRYVWIGSKNVPTPEEAGIKPVSIDAYKNMMGKSLSDVYAGMKQAYVFSEEDLPLQIGNHILYDVWKIKQDNLYGVKVRFSSGGGYPFIYFLTANTANGRFRQDIGGLRTTNVDGSVTSAYRIIDNADEELIKDKNYKSLTLSKIDYIGVGGTSNNTLFLLKNPLK</sequence>
<protein>
    <recommendedName>
        <fullName evidence="2">Copper amine oxidase-like N-terminal domain-containing protein</fullName>
    </recommendedName>
</protein>
<keyword evidence="4" id="KW-1185">Reference proteome</keyword>
<keyword evidence="1" id="KW-0732">Signal</keyword>
<name>A0A1B1N1M7_9BACL</name>
<dbReference type="EMBL" id="CP014167">
    <property type="protein sequence ID" value="ANS75344.1"/>
    <property type="molecule type" value="Genomic_DNA"/>
</dbReference>
<dbReference type="RefSeq" id="WP_068696906.1">
    <property type="nucleotide sequence ID" value="NZ_CP014167.1"/>
</dbReference>
<dbReference type="Gene3D" id="3.30.457.10">
    <property type="entry name" value="Copper amine oxidase-like, N-terminal domain"/>
    <property type="match status" value="1"/>
</dbReference>
<evidence type="ECO:0000259" key="2">
    <source>
        <dbReference type="Pfam" id="PF07833"/>
    </source>
</evidence>
<dbReference type="Pfam" id="PF07833">
    <property type="entry name" value="Cu_amine_oxidN1"/>
    <property type="match status" value="1"/>
</dbReference>
<feature type="domain" description="Copper amine oxidase-like N-terminal" evidence="2">
    <location>
        <begin position="44"/>
        <end position="147"/>
    </location>
</feature>
<gene>
    <name evidence="3" type="ORF">AWM70_12605</name>
</gene>
<proteinExistence type="predicted"/>
<dbReference type="STRING" id="1462996.AWM70_12605"/>